<dbReference type="GO" id="GO:0016787">
    <property type="term" value="F:hydrolase activity"/>
    <property type="evidence" value="ECO:0007669"/>
    <property type="project" value="UniProtKB-KW"/>
</dbReference>
<sequence>MNEKMEEEEETCNFEDMGLDDRILKAIAKLGWKKPTLIQEKAISLALEGKDILARARTGSGKTGSYVVPIIHKILKIKQRASEQCTKALILAPTRELCSQAQRNIIEMTSCCSRDVKSVDVSTQQPLSVQKPLLTEKPDIVVGTPSRILGHLSEGNLHLKPGLEMVVIDEADLLFSFGYEKDMKELLTHLPESYQAFLMSATLSDDIKALKSMMLHNPVTLKLEEPQLPTIEKLKQFKLRCEEEDKFLTMYALLKCHIVNQFNEGRYEIIIAADETSLENPSNRANNNKNKRFRRRDYESGISRGIDFRNVTTIINFDFPQSVESYIHRVGRTARADARGMSLSLVCMKETARLEEVEKFLLDSYPQGLTEFKFDMEEASGLRYRSETARRSVTKDAIREARRKEIKVEMLNSQKLKTYFEDNPRDLQVLKHDKVLHVVKVQPHLKNVPDYLVPQSLKNTAKYYPMRKSHTLANGKRAFKSRGQARYQKQQADPLKSFSFEPKKKKRRTK</sequence>
<dbReference type="OMA" id="NASEQCV"/>
<comment type="similarity">
    <text evidence="7">Belongs to the DEAD box helicase family. DDX56/DBP9 subfamily.</text>
</comment>
<feature type="domain" description="Helicase ATP-binding" evidence="11">
    <location>
        <begin position="43"/>
        <end position="221"/>
    </location>
</feature>
<dbReference type="CDD" id="cd17961">
    <property type="entry name" value="DEADc_DDX56"/>
    <property type="match status" value="1"/>
</dbReference>
<dbReference type="RefSeq" id="XP_009030437.1">
    <property type="nucleotide sequence ID" value="XM_009032189.1"/>
</dbReference>
<dbReference type="GO" id="GO:0003724">
    <property type="term" value="F:RNA helicase activity"/>
    <property type="evidence" value="ECO:0007669"/>
    <property type="project" value="UniProtKB-EC"/>
</dbReference>
<dbReference type="PROSITE" id="PS51192">
    <property type="entry name" value="HELICASE_ATP_BIND_1"/>
    <property type="match status" value="1"/>
</dbReference>
<dbReference type="InterPro" id="IPR011545">
    <property type="entry name" value="DEAD/DEAH_box_helicase_dom"/>
</dbReference>
<protein>
    <recommendedName>
        <fullName evidence="1">RNA helicase</fullName>
        <ecNumber evidence="1">3.6.4.13</ecNumber>
    </recommendedName>
</protein>
<dbReference type="GeneID" id="20211362"/>
<evidence type="ECO:0000256" key="9">
    <source>
        <dbReference type="PROSITE-ProRule" id="PRU00552"/>
    </source>
</evidence>
<evidence type="ECO:0000256" key="5">
    <source>
        <dbReference type="ARBA" id="ARBA00022840"/>
    </source>
</evidence>
<reference evidence="16" key="1">
    <citation type="submission" date="2012-12" db="EMBL/GenBank/DDBJ databases">
        <authorList>
            <person name="Hellsten U."/>
            <person name="Grimwood J."/>
            <person name="Chapman J.A."/>
            <person name="Shapiro H."/>
            <person name="Aerts A."/>
            <person name="Otillar R.P."/>
            <person name="Terry A.Y."/>
            <person name="Boore J.L."/>
            <person name="Simakov O."/>
            <person name="Marletaz F."/>
            <person name="Cho S.-J."/>
            <person name="Edsinger-Gonzales E."/>
            <person name="Havlak P."/>
            <person name="Kuo D.-H."/>
            <person name="Larsson T."/>
            <person name="Lv J."/>
            <person name="Arendt D."/>
            <person name="Savage R."/>
            <person name="Osoegawa K."/>
            <person name="de Jong P."/>
            <person name="Lindberg D.R."/>
            <person name="Seaver E.C."/>
            <person name="Weisblat D.A."/>
            <person name="Putnam N.H."/>
            <person name="Grigoriev I.V."/>
            <person name="Rokhsar D.S."/>
        </authorList>
    </citation>
    <scope>NUCLEOTIDE SEQUENCE</scope>
</reference>
<proteinExistence type="inferred from homology"/>
<dbReference type="InterPro" id="IPR014001">
    <property type="entry name" value="Helicase_ATP-bd"/>
</dbReference>
<dbReference type="Pfam" id="PF00270">
    <property type="entry name" value="DEAD"/>
    <property type="match status" value="1"/>
</dbReference>
<name>T1FRB5_HELRO</name>
<dbReference type="Pfam" id="PF00271">
    <property type="entry name" value="Helicase_C"/>
    <property type="match status" value="1"/>
</dbReference>
<feature type="domain" description="DEAD-box RNA helicase Q" evidence="13">
    <location>
        <begin position="12"/>
        <end position="40"/>
    </location>
</feature>
<accession>T1FRB5</accession>
<evidence type="ECO:0000259" key="11">
    <source>
        <dbReference type="PROSITE" id="PS51192"/>
    </source>
</evidence>
<dbReference type="Gene3D" id="3.40.50.300">
    <property type="entry name" value="P-loop containing nucleotide triphosphate hydrolases"/>
    <property type="match status" value="2"/>
</dbReference>
<dbReference type="AlphaFoldDB" id="T1FRB5"/>
<dbReference type="SMART" id="SM00487">
    <property type="entry name" value="DEXDc"/>
    <property type="match status" value="1"/>
</dbReference>
<keyword evidence="6" id="KW-0694">RNA-binding</keyword>
<keyword evidence="4" id="KW-0347">Helicase</keyword>
<keyword evidence="16" id="KW-1185">Reference proteome</keyword>
<dbReference type="SUPFAM" id="SSF52540">
    <property type="entry name" value="P-loop containing nucleoside triphosphate hydrolases"/>
    <property type="match status" value="2"/>
</dbReference>
<dbReference type="eggNOG" id="KOG0346">
    <property type="taxonomic scope" value="Eukaryota"/>
</dbReference>
<dbReference type="InterPro" id="IPR014014">
    <property type="entry name" value="RNA_helicase_DEAD_Q_motif"/>
</dbReference>
<dbReference type="EC" id="3.6.4.13" evidence="1"/>
<dbReference type="GO" id="GO:0005524">
    <property type="term" value="F:ATP binding"/>
    <property type="evidence" value="ECO:0007669"/>
    <property type="project" value="UniProtKB-KW"/>
</dbReference>
<evidence type="ECO:0000256" key="7">
    <source>
        <dbReference type="ARBA" id="ARBA00038041"/>
    </source>
</evidence>
<feature type="domain" description="Helicase C-terminal" evidence="12">
    <location>
        <begin position="233"/>
        <end position="380"/>
    </location>
</feature>
<keyword evidence="3" id="KW-0378">Hydrolase</keyword>
<evidence type="ECO:0000259" key="13">
    <source>
        <dbReference type="PROSITE" id="PS51195"/>
    </source>
</evidence>
<dbReference type="InterPro" id="IPR027417">
    <property type="entry name" value="P-loop_NTPase"/>
</dbReference>
<dbReference type="SMART" id="SM00490">
    <property type="entry name" value="HELICc"/>
    <property type="match status" value="1"/>
</dbReference>
<dbReference type="EMBL" id="AMQM01002136">
    <property type="status" value="NOT_ANNOTATED_CDS"/>
    <property type="molecule type" value="Genomic_DNA"/>
</dbReference>
<dbReference type="GO" id="GO:0005730">
    <property type="term" value="C:nucleolus"/>
    <property type="evidence" value="ECO:0000318"/>
    <property type="project" value="GO_Central"/>
</dbReference>
<dbReference type="PANTHER" id="PTHR47959:SF21">
    <property type="entry name" value="DEAD-BOX HELICASE 56"/>
    <property type="match status" value="1"/>
</dbReference>
<dbReference type="PANTHER" id="PTHR47959">
    <property type="entry name" value="ATP-DEPENDENT RNA HELICASE RHLE-RELATED"/>
    <property type="match status" value="1"/>
</dbReference>
<evidence type="ECO:0000313" key="14">
    <source>
        <dbReference type="EMBL" id="ESN91607.1"/>
    </source>
</evidence>
<dbReference type="PROSITE" id="PS51194">
    <property type="entry name" value="HELICASE_CTER"/>
    <property type="match status" value="1"/>
</dbReference>
<dbReference type="EnsemblMetazoa" id="HelroT189737">
    <property type="protein sequence ID" value="HelroP189737"/>
    <property type="gene ID" value="HelroG189737"/>
</dbReference>
<evidence type="ECO:0000313" key="15">
    <source>
        <dbReference type="EnsemblMetazoa" id="HelroP189737"/>
    </source>
</evidence>
<evidence type="ECO:0000256" key="6">
    <source>
        <dbReference type="ARBA" id="ARBA00022884"/>
    </source>
</evidence>
<dbReference type="InParanoid" id="T1FRB5"/>
<evidence type="ECO:0000259" key="12">
    <source>
        <dbReference type="PROSITE" id="PS51194"/>
    </source>
</evidence>
<keyword evidence="5" id="KW-0067">ATP-binding</keyword>
<evidence type="ECO:0000256" key="4">
    <source>
        <dbReference type="ARBA" id="ARBA00022806"/>
    </source>
</evidence>
<reference evidence="15" key="3">
    <citation type="submission" date="2015-06" db="UniProtKB">
        <authorList>
            <consortium name="EnsemblMetazoa"/>
        </authorList>
    </citation>
    <scope>IDENTIFICATION</scope>
</reference>
<evidence type="ECO:0000256" key="3">
    <source>
        <dbReference type="ARBA" id="ARBA00022801"/>
    </source>
</evidence>
<dbReference type="CTD" id="20211362"/>
<dbReference type="PROSITE" id="PS51195">
    <property type="entry name" value="Q_MOTIF"/>
    <property type="match status" value="1"/>
</dbReference>
<dbReference type="STRING" id="6412.T1FRB5"/>
<organism evidence="15 16">
    <name type="scientific">Helobdella robusta</name>
    <name type="common">Californian leech</name>
    <dbReference type="NCBI Taxonomy" id="6412"/>
    <lineage>
        <taxon>Eukaryota</taxon>
        <taxon>Metazoa</taxon>
        <taxon>Spiralia</taxon>
        <taxon>Lophotrochozoa</taxon>
        <taxon>Annelida</taxon>
        <taxon>Clitellata</taxon>
        <taxon>Hirudinea</taxon>
        <taxon>Rhynchobdellida</taxon>
        <taxon>Glossiphoniidae</taxon>
        <taxon>Helobdella</taxon>
    </lineage>
</organism>
<evidence type="ECO:0000256" key="8">
    <source>
        <dbReference type="ARBA" id="ARBA00047984"/>
    </source>
</evidence>
<gene>
    <name evidence="15" type="primary">20211362</name>
    <name evidence="14" type="ORF">HELRODRAFT_189737</name>
</gene>
<dbReference type="EMBL" id="KB097700">
    <property type="protein sequence ID" value="ESN91607.1"/>
    <property type="molecule type" value="Genomic_DNA"/>
</dbReference>
<dbReference type="InterPro" id="IPR001650">
    <property type="entry name" value="Helicase_C-like"/>
</dbReference>
<dbReference type="FunCoup" id="T1FRB5">
    <property type="interactions" value="1518"/>
</dbReference>
<evidence type="ECO:0000313" key="16">
    <source>
        <dbReference type="Proteomes" id="UP000015101"/>
    </source>
</evidence>
<evidence type="ECO:0000256" key="10">
    <source>
        <dbReference type="SAM" id="MobiDB-lite"/>
    </source>
</evidence>
<dbReference type="KEGG" id="hro:HELRODRAFT_189737"/>
<keyword evidence="2" id="KW-0547">Nucleotide-binding</keyword>
<dbReference type="InterPro" id="IPR050079">
    <property type="entry name" value="DEAD_box_RNA_helicase"/>
</dbReference>
<evidence type="ECO:0000256" key="2">
    <source>
        <dbReference type="ARBA" id="ARBA00022741"/>
    </source>
</evidence>
<dbReference type="Proteomes" id="UP000015101">
    <property type="component" value="Unassembled WGS sequence"/>
</dbReference>
<feature type="short sequence motif" description="Q motif" evidence="9">
    <location>
        <begin position="12"/>
        <end position="40"/>
    </location>
</feature>
<reference evidence="14 16" key="2">
    <citation type="journal article" date="2013" name="Nature">
        <title>Insights into bilaterian evolution from three spiralian genomes.</title>
        <authorList>
            <person name="Simakov O."/>
            <person name="Marletaz F."/>
            <person name="Cho S.J."/>
            <person name="Edsinger-Gonzales E."/>
            <person name="Havlak P."/>
            <person name="Hellsten U."/>
            <person name="Kuo D.H."/>
            <person name="Larsson T."/>
            <person name="Lv J."/>
            <person name="Arendt D."/>
            <person name="Savage R."/>
            <person name="Osoegawa K."/>
            <person name="de Jong P."/>
            <person name="Grimwood J."/>
            <person name="Chapman J.A."/>
            <person name="Shapiro H."/>
            <person name="Aerts A."/>
            <person name="Otillar R.P."/>
            <person name="Terry A.Y."/>
            <person name="Boore J.L."/>
            <person name="Grigoriev I.V."/>
            <person name="Lindberg D.R."/>
            <person name="Seaver E.C."/>
            <person name="Weisblat D.A."/>
            <person name="Putnam N.H."/>
            <person name="Rokhsar D.S."/>
        </authorList>
    </citation>
    <scope>NUCLEOTIDE SEQUENCE</scope>
</reference>
<feature type="region of interest" description="Disordered" evidence="10">
    <location>
        <begin position="479"/>
        <end position="510"/>
    </location>
</feature>
<dbReference type="GO" id="GO:0003723">
    <property type="term" value="F:RNA binding"/>
    <property type="evidence" value="ECO:0007669"/>
    <property type="project" value="UniProtKB-KW"/>
</dbReference>
<dbReference type="OrthoDB" id="1191041at2759"/>
<comment type="catalytic activity">
    <reaction evidence="8">
        <text>ATP + H2O = ADP + phosphate + H(+)</text>
        <dbReference type="Rhea" id="RHEA:13065"/>
        <dbReference type="ChEBI" id="CHEBI:15377"/>
        <dbReference type="ChEBI" id="CHEBI:15378"/>
        <dbReference type="ChEBI" id="CHEBI:30616"/>
        <dbReference type="ChEBI" id="CHEBI:43474"/>
        <dbReference type="ChEBI" id="CHEBI:456216"/>
        <dbReference type="EC" id="3.6.4.13"/>
    </reaction>
</comment>
<evidence type="ECO:0000256" key="1">
    <source>
        <dbReference type="ARBA" id="ARBA00012552"/>
    </source>
</evidence>
<dbReference type="HOGENOM" id="CLU_003041_17_1_1"/>